<dbReference type="GeneID" id="63685892"/>
<proteinExistence type="predicted"/>
<dbReference type="Proteomes" id="UP000030653">
    <property type="component" value="Unassembled WGS sequence"/>
</dbReference>
<organism evidence="2 3">
    <name type="scientific">Dacryopinax primogenitus (strain DJM 731)</name>
    <name type="common">Brown rot fungus</name>
    <dbReference type="NCBI Taxonomy" id="1858805"/>
    <lineage>
        <taxon>Eukaryota</taxon>
        <taxon>Fungi</taxon>
        <taxon>Dikarya</taxon>
        <taxon>Basidiomycota</taxon>
        <taxon>Agaricomycotina</taxon>
        <taxon>Dacrymycetes</taxon>
        <taxon>Dacrymycetales</taxon>
        <taxon>Dacrymycetaceae</taxon>
        <taxon>Dacryopinax</taxon>
    </lineage>
</organism>
<keyword evidence="3" id="KW-1185">Reference proteome</keyword>
<evidence type="ECO:0000313" key="2">
    <source>
        <dbReference type="EMBL" id="EJT97133.1"/>
    </source>
</evidence>
<evidence type="ECO:0000256" key="1">
    <source>
        <dbReference type="SAM" id="MobiDB-lite"/>
    </source>
</evidence>
<name>M5FPK6_DACPD</name>
<dbReference type="EMBL" id="JH795878">
    <property type="protein sequence ID" value="EJT97133.1"/>
    <property type="molecule type" value="Genomic_DNA"/>
</dbReference>
<reference evidence="2 3" key="1">
    <citation type="journal article" date="2012" name="Science">
        <title>The Paleozoic origin of enzymatic lignin decomposition reconstructed from 31 fungal genomes.</title>
        <authorList>
            <person name="Floudas D."/>
            <person name="Binder M."/>
            <person name="Riley R."/>
            <person name="Barry K."/>
            <person name="Blanchette R.A."/>
            <person name="Henrissat B."/>
            <person name="Martinez A.T."/>
            <person name="Otillar R."/>
            <person name="Spatafora J.W."/>
            <person name="Yadav J.S."/>
            <person name="Aerts A."/>
            <person name="Benoit I."/>
            <person name="Boyd A."/>
            <person name="Carlson A."/>
            <person name="Copeland A."/>
            <person name="Coutinho P.M."/>
            <person name="de Vries R.P."/>
            <person name="Ferreira P."/>
            <person name="Findley K."/>
            <person name="Foster B."/>
            <person name="Gaskell J."/>
            <person name="Glotzer D."/>
            <person name="Gorecki P."/>
            <person name="Heitman J."/>
            <person name="Hesse C."/>
            <person name="Hori C."/>
            <person name="Igarashi K."/>
            <person name="Jurgens J.A."/>
            <person name="Kallen N."/>
            <person name="Kersten P."/>
            <person name="Kohler A."/>
            <person name="Kuees U."/>
            <person name="Kumar T.K.A."/>
            <person name="Kuo A."/>
            <person name="LaButti K."/>
            <person name="Larrondo L.F."/>
            <person name="Lindquist E."/>
            <person name="Ling A."/>
            <person name="Lombard V."/>
            <person name="Lucas S."/>
            <person name="Lundell T."/>
            <person name="Martin R."/>
            <person name="McLaughlin D.J."/>
            <person name="Morgenstern I."/>
            <person name="Morin E."/>
            <person name="Murat C."/>
            <person name="Nagy L.G."/>
            <person name="Nolan M."/>
            <person name="Ohm R.A."/>
            <person name="Patyshakuliyeva A."/>
            <person name="Rokas A."/>
            <person name="Ruiz-Duenas F.J."/>
            <person name="Sabat G."/>
            <person name="Salamov A."/>
            <person name="Samejima M."/>
            <person name="Schmutz J."/>
            <person name="Slot J.C."/>
            <person name="St John F."/>
            <person name="Stenlid J."/>
            <person name="Sun H."/>
            <person name="Sun S."/>
            <person name="Syed K."/>
            <person name="Tsang A."/>
            <person name="Wiebenga A."/>
            <person name="Young D."/>
            <person name="Pisabarro A."/>
            <person name="Eastwood D.C."/>
            <person name="Martin F."/>
            <person name="Cullen D."/>
            <person name="Grigoriev I.V."/>
            <person name="Hibbett D.S."/>
        </authorList>
    </citation>
    <scope>NUCLEOTIDE SEQUENCE [LARGE SCALE GENOMIC DNA]</scope>
    <source>
        <strain evidence="2 3">DJM-731 SS1</strain>
    </source>
</reference>
<gene>
    <name evidence="2" type="ORF">DACRYDRAFT_119606</name>
</gene>
<feature type="region of interest" description="Disordered" evidence="1">
    <location>
        <begin position="122"/>
        <end position="171"/>
    </location>
</feature>
<dbReference type="RefSeq" id="XP_040624031.1">
    <property type="nucleotide sequence ID" value="XM_040770830.1"/>
</dbReference>
<dbReference type="HOGENOM" id="CLU_1562837_0_0_1"/>
<sequence length="171" mass="18536">MAIKVAFSLSQPGKPVLRSLLLISTGAPQLSQADILQTTREEGWDSKPPIGESTLLHPRSTLFRNGKAPTYNYKETVIITSQFEEVRIIPEDARSGSLARKTDAYPLALLKHAQRILQPRSTAELCAPPLSPGASPSRSSARTPSRSSARTPSRSSARTPSRSSARTPSYP</sequence>
<dbReference type="AlphaFoldDB" id="M5FPK6"/>
<evidence type="ECO:0000313" key="3">
    <source>
        <dbReference type="Proteomes" id="UP000030653"/>
    </source>
</evidence>
<feature type="compositionally biased region" description="Low complexity" evidence="1">
    <location>
        <begin position="132"/>
        <end position="171"/>
    </location>
</feature>
<protein>
    <submittedName>
        <fullName evidence="2">Uncharacterized protein</fullName>
    </submittedName>
</protein>
<accession>M5FPK6</accession>